<dbReference type="RefSeq" id="WP_101570857.1">
    <property type="nucleotide sequence ID" value="NZ_JACOOK010000001.1"/>
</dbReference>
<comment type="catalytic activity">
    <reaction evidence="1">
        <text>Hydrolysis of terminal non-reducing N-acetyl-D-hexosamine residues in N-acetyl-beta-D-hexosaminides.</text>
        <dbReference type="EC" id="3.2.1.52"/>
    </reaction>
</comment>
<dbReference type="Gene3D" id="3.20.20.80">
    <property type="entry name" value="Glycosidases"/>
    <property type="match status" value="1"/>
</dbReference>
<dbReference type="InterPro" id="IPR025705">
    <property type="entry name" value="Beta_hexosaminidase_sua/sub"/>
</dbReference>
<sequence>MKSSLSLLFVLLGLFCHGQNLIPRPERADKREGEFLVAKQTEIYSPAFPDLFDYLNDHIERVCGYRLAAGGHRRSIQQISIEKHEGGLSEEGYLLDISPSRITIRANDRGGAFYALQTLFQLMPVSVYRPDAAQHAETFAIPCFHIEDAPRFAYRGVMLDVSRNFSDKAAVMRYIDWIARHKLNTLHWHLTDDNGWRVEIKKYPELTSRGAWRGPGEVLPPSYGSGNERYGGFYTQQDVREIVDYAAFRNVEIIPEIDLPGHSQTLTSVYPETFCRTSGSVTYKPEEMRETLCAGREENFEMLRDILQELAGLFPSKYIHIGGDEVSVRYWRNCPRCRALMTEKKMKTPAELRGYFVHRLEDLVHSVGKTCAAWNEAVQARNLRPATLIYGWENVDVCRQAAAAGQPVVMMPASYCYIDMKQHPWDRGHTWAGRVDVRRVYDFEPADFLSAERLERVRGVEAAQWAELLNEPERFAEYQGYPRLCALAEVGWTQPGQRDWNDFYRRLTSGHLERLGAMGIRFRMFPPQTEYRSGVVTVTPEIAGVEIRYTTDLSEPDESSALYTEPLRTDRPERYRFRAFGCGGYSTAVFPVAELFRAELAPAEQRVFRVPLKDYVTRDGLWLLSFTQRRDNAMIVRLEVSGPDTAYTIIRNGQKINPLRDLRLYADSANRTADLLVTLKNNSSKREELTLNLRPSPYIEPAVSVTSSLTCSGKFPIRNSADYQFSSYVRTVSPCKAGDYILFAFDEPVDCEAIDVRTGLPDVTRYIVTDGTAACSADGKTFGEEIPLKPDGSVVLRPSAPVRAVRISIRGGNGETILGWQDLRVVPRL</sequence>
<dbReference type="EC" id="3.2.1.52" evidence="3"/>
<feature type="domain" description="Glycoside hydrolase family 20 catalytic" evidence="6">
    <location>
        <begin position="152"/>
        <end position="494"/>
    </location>
</feature>
<evidence type="ECO:0000256" key="4">
    <source>
        <dbReference type="ARBA" id="ARBA00022801"/>
    </source>
</evidence>
<dbReference type="PRINTS" id="PR00738">
    <property type="entry name" value="GLHYDRLASE20"/>
</dbReference>
<dbReference type="PANTHER" id="PTHR22600:SF57">
    <property type="entry name" value="BETA-N-ACETYLHEXOSAMINIDASE"/>
    <property type="match status" value="1"/>
</dbReference>
<keyword evidence="5" id="KW-0326">Glycosidase</keyword>
<dbReference type="InterPro" id="IPR015882">
    <property type="entry name" value="HEX_bac_N"/>
</dbReference>
<dbReference type="InterPro" id="IPR059177">
    <property type="entry name" value="GH29D-like_dom"/>
</dbReference>
<evidence type="ECO:0000256" key="2">
    <source>
        <dbReference type="ARBA" id="ARBA00006285"/>
    </source>
</evidence>
<dbReference type="InterPro" id="IPR015883">
    <property type="entry name" value="Glyco_hydro_20_cat"/>
</dbReference>
<feature type="domain" description="GH29D-like beta-sandwich" evidence="8">
    <location>
        <begin position="527"/>
        <end position="590"/>
    </location>
</feature>
<evidence type="ECO:0000256" key="1">
    <source>
        <dbReference type="ARBA" id="ARBA00001231"/>
    </source>
</evidence>
<accession>A0ABR7CJW2</accession>
<dbReference type="InterPro" id="IPR029018">
    <property type="entry name" value="Hex-like_dom2"/>
</dbReference>
<protein>
    <recommendedName>
        <fullName evidence="3">beta-N-acetylhexosaminidase</fullName>
        <ecNumber evidence="3">3.2.1.52</ecNumber>
    </recommendedName>
</protein>
<evidence type="ECO:0000259" key="6">
    <source>
        <dbReference type="Pfam" id="PF00728"/>
    </source>
</evidence>
<evidence type="ECO:0000259" key="8">
    <source>
        <dbReference type="Pfam" id="PF13290"/>
    </source>
</evidence>
<dbReference type="EMBL" id="JACOOK010000001">
    <property type="protein sequence ID" value="MBC5615525.1"/>
    <property type="molecule type" value="Genomic_DNA"/>
</dbReference>
<evidence type="ECO:0000256" key="3">
    <source>
        <dbReference type="ARBA" id="ARBA00012663"/>
    </source>
</evidence>
<comment type="similarity">
    <text evidence="2">Belongs to the glycosyl hydrolase 20 family.</text>
</comment>
<evidence type="ECO:0000256" key="5">
    <source>
        <dbReference type="ARBA" id="ARBA00023295"/>
    </source>
</evidence>
<dbReference type="Pfam" id="PF00728">
    <property type="entry name" value="Glyco_hydro_20"/>
    <property type="match status" value="1"/>
</dbReference>
<dbReference type="SUPFAM" id="SSF55545">
    <property type="entry name" value="beta-N-acetylhexosaminidase-like domain"/>
    <property type="match status" value="1"/>
</dbReference>
<comment type="caution">
    <text evidence="9">The sequence shown here is derived from an EMBL/GenBank/DDBJ whole genome shotgun (WGS) entry which is preliminary data.</text>
</comment>
<dbReference type="Gene3D" id="3.30.379.10">
    <property type="entry name" value="Chitobiase/beta-hexosaminidase domain 2-like"/>
    <property type="match status" value="1"/>
</dbReference>
<proteinExistence type="inferred from homology"/>
<keyword evidence="10" id="KW-1185">Reference proteome</keyword>
<gene>
    <name evidence="9" type="ORF">H8S08_00635</name>
</gene>
<evidence type="ECO:0000313" key="9">
    <source>
        <dbReference type="EMBL" id="MBC5615525.1"/>
    </source>
</evidence>
<reference evidence="9 10" key="1">
    <citation type="submission" date="2020-08" db="EMBL/GenBank/DDBJ databases">
        <title>Genome public.</title>
        <authorList>
            <person name="Liu C."/>
            <person name="Sun Q."/>
        </authorList>
    </citation>
    <scope>NUCLEOTIDE SEQUENCE [LARGE SCALE GENOMIC DNA]</scope>
    <source>
        <strain evidence="9 10">New-7</strain>
    </source>
</reference>
<keyword evidence="4" id="KW-0378">Hydrolase</keyword>
<dbReference type="Proteomes" id="UP000636891">
    <property type="component" value="Unassembled WGS sequence"/>
</dbReference>
<dbReference type="PANTHER" id="PTHR22600">
    <property type="entry name" value="BETA-HEXOSAMINIDASE"/>
    <property type="match status" value="1"/>
</dbReference>
<dbReference type="Pfam" id="PF13290">
    <property type="entry name" value="CHB_HEX_C_1"/>
    <property type="match status" value="1"/>
</dbReference>
<dbReference type="CDD" id="cd06563">
    <property type="entry name" value="GH20_chitobiase-like"/>
    <property type="match status" value="1"/>
</dbReference>
<feature type="domain" description="Beta-hexosaminidase bacterial type N-terminal" evidence="7">
    <location>
        <begin position="20"/>
        <end position="149"/>
    </location>
</feature>
<dbReference type="SUPFAM" id="SSF51445">
    <property type="entry name" value="(Trans)glycosidases"/>
    <property type="match status" value="1"/>
</dbReference>
<evidence type="ECO:0000259" key="7">
    <source>
        <dbReference type="Pfam" id="PF02838"/>
    </source>
</evidence>
<dbReference type="Pfam" id="PF02838">
    <property type="entry name" value="Glyco_hydro_20b"/>
    <property type="match status" value="1"/>
</dbReference>
<dbReference type="InterPro" id="IPR017853">
    <property type="entry name" value="GH"/>
</dbReference>
<name>A0ABR7CJW2_9BACT</name>
<evidence type="ECO:0000313" key="10">
    <source>
        <dbReference type="Proteomes" id="UP000636891"/>
    </source>
</evidence>
<organism evidence="9 10">
    <name type="scientific">Alistipes hominis</name>
    <dbReference type="NCBI Taxonomy" id="2763015"/>
    <lineage>
        <taxon>Bacteria</taxon>
        <taxon>Pseudomonadati</taxon>
        <taxon>Bacteroidota</taxon>
        <taxon>Bacteroidia</taxon>
        <taxon>Bacteroidales</taxon>
        <taxon>Rikenellaceae</taxon>
        <taxon>Alistipes</taxon>
    </lineage>
</organism>